<dbReference type="EMBL" id="CP129675">
    <property type="protein sequence ID" value="XDS46385.1"/>
    <property type="molecule type" value="Genomic_DNA"/>
</dbReference>
<dbReference type="Gene3D" id="1.10.260.40">
    <property type="entry name" value="lambda repressor-like DNA-binding domains"/>
    <property type="match status" value="1"/>
</dbReference>
<reference evidence="7" key="1">
    <citation type="submission" date="2023-07" db="EMBL/GenBank/DDBJ databases">
        <title>Bifidobacterium aquikefiriaerophilum sp. nov. and Bifidobacterium eccum sp. nov., isolated from water kefir.</title>
        <authorList>
            <person name="Breselge S."/>
            <person name="Bellassi P."/>
            <person name="Barcenilla C."/>
            <person name="Alvarez-Ordonez A."/>
            <person name="Morelli L."/>
            <person name="Cotter P.D."/>
        </authorList>
    </citation>
    <scope>NUCLEOTIDE SEQUENCE</scope>
    <source>
        <strain evidence="7">WK012_4_13</strain>
        <strain evidence="6">WK013_4_14</strain>
        <strain evidence="5">WK048_4_13</strain>
    </source>
</reference>
<accession>A0AB39ULX8</accession>
<dbReference type="InterPro" id="IPR046335">
    <property type="entry name" value="LacI/GalR-like_sensor"/>
</dbReference>
<evidence type="ECO:0000313" key="5">
    <source>
        <dbReference type="EMBL" id="XDS46385.1"/>
    </source>
</evidence>
<evidence type="ECO:0000259" key="4">
    <source>
        <dbReference type="PROSITE" id="PS50932"/>
    </source>
</evidence>
<proteinExistence type="predicted"/>
<dbReference type="RefSeq" id="WP_369341033.1">
    <property type="nucleotide sequence ID" value="NZ_CP129675.1"/>
</dbReference>
<evidence type="ECO:0000313" key="6">
    <source>
        <dbReference type="EMBL" id="XDS48835.1"/>
    </source>
</evidence>
<dbReference type="GO" id="GO:0003700">
    <property type="term" value="F:DNA-binding transcription factor activity"/>
    <property type="evidence" value="ECO:0007669"/>
    <property type="project" value="TreeGrafter"/>
</dbReference>
<dbReference type="PANTHER" id="PTHR30146:SF109">
    <property type="entry name" value="HTH-TYPE TRANSCRIPTIONAL REGULATOR GALS"/>
    <property type="match status" value="1"/>
</dbReference>
<dbReference type="EMBL" id="CP129682">
    <property type="protein sequence ID" value="XDS48835.1"/>
    <property type="molecule type" value="Genomic_DNA"/>
</dbReference>
<dbReference type="EMBL" id="CP129683">
    <property type="protein sequence ID" value="XDS50061.1"/>
    <property type="molecule type" value="Genomic_DNA"/>
</dbReference>
<dbReference type="Pfam" id="PF00356">
    <property type="entry name" value="LacI"/>
    <property type="match status" value="1"/>
</dbReference>
<dbReference type="SUPFAM" id="SSF53822">
    <property type="entry name" value="Periplasmic binding protein-like I"/>
    <property type="match status" value="1"/>
</dbReference>
<dbReference type="PROSITE" id="PS50932">
    <property type="entry name" value="HTH_LACI_2"/>
    <property type="match status" value="1"/>
</dbReference>
<evidence type="ECO:0000256" key="3">
    <source>
        <dbReference type="ARBA" id="ARBA00023163"/>
    </source>
</evidence>
<dbReference type="SMART" id="SM00354">
    <property type="entry name" value="HTH_LACI"/>
    <property type="match status" value="1"/>
</dbReference>
<dbReference type="InterPro" id="IPR000843">
    <property type="entry name" value="HTH_LacI"/>
</dbReference>
<gene>
    <name evidence="7" type="ORF">QN062_06555</name>
    <name evidence="6" type="ORF">QN216_00750</name>
    <name evidence="5" type="ORF">QN217_09695</name>
</gene>
<dbReference type="GO" id="GO:0000976">
    <property type="term" value="F:transcription cis-regulatory region binding"/>
    <property type="evidence" value="ECO:0007669"/>
    <property type="project" value="TreeGrafter"/>
</dbReference>
<dbReference type="CDD" id="cd01392">
    <property type="entry name" value="HTH_LacI"/>
    <property type="match status" value="1"/>
</dbReference>
<keyword evidence="1" id="KW-0805">Transcription regulation</keyword>
<feature type="domain" description="HTH lacI-type" evidence="4">
    <location>
        <begin position="6"/>
        <end position="60"/>
    </location>
</feature>
<dbReference type="AlphaFoldDB" id="A0AB39ULX8"/>
<sequence>MGIHQTNIQDIAKICHVSTATVSRALNHKPGVSNSLRSEIIATAKKYGYLPDNHARAMRMGSSTNVCLVVRTGQDVAHLLTMQDFEMFQQTLGMRLSTIYVPYDSDVIGAMVSEENRTSVSLFIIIGWTLVSDSRRFAQVRQPILFVSSDDAPADYAAIVGDDRFGSEQAANALLEAGHRRMLVLTEENSAGLSYFKERIDGVKDAFRHHDLSFGSATIFSVPIDYRSYKASAERFVSRTIIPYLEDVSGVQPTAIAVMSDFLAAALVHELYERGFHVPEQLSVTSFGGWDIANYFPQPITSWVQPIPDLLRATLHAVPLLLSKTDFSGTIALGSMHPNGIEGSARATSSTRFVVSGFMRKGRTVRALA</sequence>
<evidence type="ECO:0000256" key="1">
    <source>
        <dbReference type="ARBA" id="ARBA00023015"/>
    </source>
</evidence>
<name>A0AB39ULX8_9BIFI</name>
<dbReference type="Gene3D" id="3.40.50.2300">
    <property type="match status" value="2"/>
</dbReference>
<dbReference type="KEGG" id="bfk:QN062_06555"/>
<dbReference type="PANTHER" id="PTHR30146">
    <property type="entry name" value="LACI-RELATED TRANSCRIPTIONAL REPRESSOR"/>
    <property type="match status" value="1"/>
</dbReference>
<keyword evidence="3" id="KW-0804">Transcription</keyword>
<dbReference type="InterPro" id="IPR028082">
    <property type="entry name" value="Peripla_BP_I"/>
</dbReference>
<dbReference type="CDD" id="cd06267">
    <property type="entry name" value="PBP1_LacI_sugar_binding-like"/>
    <property type="match status" value="1"/>
</dbReference>
<protein>
    <submittedName>
        <fullName evidence="7">LacI family DNA-binding transcriptional regulator</fullName>
    </submittedName>
</protein>
<evidence type="ECO:0000313" key="7">
    <source>
        <dbReference type="EMBL" id="XDS50061.1"/>
    </source>
</evidence>
<keyword evidence="2 7" id="KW-0238">DNA-binding</keyword>
<evidence type="ECO:0000256" key="2">
    <source>
        <dbReference type="ARBA" id="ARBA00023125"/>
    </source>
</evidence>
<organism evidence="7">
    <name type="scientific">Bifidobacterium fermentum</name>
    <dbReference type="NCBI Taxonomy" id="3059035"/>
    <lineage>
        <taxon>Bacteria</taxon>
        <taxon>Bacillati</taxon>
        <taxon>Actinomycetota</taxon>
        <taxon>Actinomycetes</taxon>
        <taxon>Bifidobacteriales</taxon>
        <taxon>Bifidobacteriaceae</taxon>
        <taxon>Bifidobacterium</taxon>
    </lineage>
</organism>
<dbReference type="Pfam" id="PF13377">
    <property type="entry name" value="Peripla_BP_3"/>
    <property type="match status" value="1"/>
</dbReference>
<dbReference type="InterPro" id="IPR010982">
    <property type="entry name" value="Lambda_DNA-bd_dom_sf"/>
</dbReference>
<dbReference type="SUPFAM" id="SSF47413">
    <property type="entry name" value="lambda repressor-like DNA-binding domains"/>
    <property type="match status" value="1"/>
</dbReference>